<protein>
    <submittedName>
        <fullName evidence="1">Uncharacterized protein</fullName>
    </submittedName>
</protein>
<evidence type="ECO:0000313" key="2">
    <source>
        <dbReference type="Proteomes" id="UP000247551"/>
    </source>
</evidence>
<organism evidence="1 2">
    <name type="scientific">Marinomonas alcarazii</name>
    <dbReference type="NCBI Taxonomy" id="491949"/>
    <lineage>
        <taxon>Bacteria</taxon>
        <taxon>Pseudomonadati</taxon>
        <taxon>Pseudomonadota</taxon>
        <taxon>Gammaproteobacteria</taxon>
        <taxon>Oceanospirillales</taxon>
        <taxon>Oceanospirillaceae</taxon>
        <taxon>Marinomonas</taxon>
    </lineage>
</organism>
<dbReference type="PROSITE" id="PS51257">
    <property type="entry name" value="PROKAR_LIPOPROTEIN"/>
    <property type="match status" value="1"/>
</dbReference>
<name>A0A318UY44_9GAMM</name>
<proteinExistence type="predicted"/>
<dbReference type="RefSeq" id="WP_110577088.1">
    <property type="nucleotide sequence ID" value="NZ_QKLW01000010.1"/>
</dbReference>
<dbReference type="EMBL" id="QKLW01000010">
    <property type="protein sequence ID" value="PYF78945.1"/>
    <property type="molecule type" value="Genomic_DNA"/>
</dbReference>
<evidence type="ECO:0000313" key="1">
    <source>
        <dbReference type="EMBL" id="PYF78945.1"/>
    </source>
</evidence>
<sequence length="44" mass="4768">MKFPLLVIAVTLALAGCANTWEGVKEDSSKAYNSTKETIHEATE</sequence>
<dbReference type="AlphaFoldDB" id="A0A318UY44"/>
<gene>
    <name evidence="1" type="ORF">DFP75_11076</name>
</gene>
<dbReference type="Proteomes" id="UP000247551">
    <property type="component" value="Unassembled WGS sequence"/>
</dbReference>
<comment type="caution">
    <text evidence="1">The sequence shown here is derived from an EMBL/GenBank/DDBJ whole genome shotgun (WGS) entry which is preliminary data.</text>
</comment>
<accession>A0A318UY44</accession>
<keyword evidence="2" id="KW-1185">Reference proteome</keyword>
<reference evidence="1 2" key="1">
    <citation type="submission" date="2018-06" db="EMBL/GenBank/DDBJ databases">
        <title>Genomic Encyclopedia of Type Strains, Phase III (KMG-III): the genomes of soil and plant-associated and newly described type strains.</title>
        <authorList>
            <person name="Whitman W."/>
        </authorList>
    </citation>
    <scope>NUCLEOTIDE SEQUENCE [LARGE SCALE GENOMIC DNA]</scope>
    <source>
        <strain evidence="1 2">CECT 7730</strain>
    </source>
</reference>